<keyword evidence="2" id="KW-1185">Reference proteome</keyword>
<evidence type="ECO:0000313" key="2">
    <source>
        <dbReference type="Proteomes" id="UP000095283"/>
    </source>
</evidence>
<protein>
    <submittedName>
        <fullName evidence="3">IENR2 domain-containing protein</fullName>
    </submittedName>
</protein>
<feature type="region of interest" description="Disordered" evidence="1">
    <location>
        <begin position="1"/>
        <end position="23"/>
    </location>
</feature>
<sequence>MYNKLEQLLPKKRIQSGPSEKWRGPMKERIRKHIGYKKSEVRSRVDEVSGKGFINIELYQRYFAII</sequence>
<evidence type="ECO:0000256" key="1">
    <source>
        <dbReference type="SAM" id="MobiDB-lite"/>
    </source>
</evidence>
<reference evidence="3" key="1">
    <citation type="submission" date="2016-11" db="UniProtKB">
        <authorList>
            <consortium name="WormBaseParasite"/>
        </authorList>
    </citation>
    <scope>IDENTIFICATION</scope>
</reference>
<dbReference type="Proteomes" id="UP000095283">
    <property type="component" value="Unplaced"/>
</dbReference>
<dbReference type="WBParaSite" id="Hba_17565">
    <property type="protein sequence ID" value="Hba_17565"/>
    <property type="gene ID" value="Hba_17565"/>
</dbReference>
<name>A0A1I7XJ69_HETBA</name>
<accession>A0A1I7XJ69</accession>
<evidence type="ECO:0000313" key="3">
    <source>
        <dbReference type="WBParaSite" id="Hba_17565"/>
    </source>
</evidence>
<organism evidence="2 3">
    <name type="scientific">Heterorhabditis bacteriophora</name>
    <name type="common">Entomopathogenic nematode worm</name>
    <dbReference type="NCBI Taxonomy" id="37862"/>
    <lineage>
        <taxon>Eukaryota</taxon>
        <taxon>Metazoa</taxon>
        <taxon>Ecdysozoa</taxon>
        <taxon>Nematoda</taxon>
        <taxon>Chromadorea</taxon>
        <taxon>Rhabditida</taxon>
        <taxon>Rhabditina</taxon>
        <taxon>Rhabditomorpha</taxon>
        <taxon>Strongyloidea</taxon>
        <taxon>Heterorhabditidae</taxon>
        <taxon>Heterorhabditis</taxon>
    </lineage>
</organism>
<proteinExistence type="predicted"/>
<dbReference type="AlphaFoldDB" id="A0A1I7XJ69"/>